<protein>
    <recommendedName>
        <fullName evidence="3">RHS repeat protein</fullName>
    </recommendedName>
</protein>
<dbReference type="InterPro" id="IPR031325">
    <property type="entry name" value="RHS_repeat"/>
</dbReference>
<gene>
    <name evidence="1" type="ORF">CJU94_02815</name>
</gene>
<sequence>MARLIDPAGHFTQYQYDANNNLTSVIWPDGNVRQYVYGDSRFKGALTGVIDETGSRIATWTYDSQGRAIAVGHPDTTRNVQFAYGSGATTVTDSNGARTLSFATVGDKVRPTGSSGSITGVTTWDASGSLLGTATPSRNAVYAYDGIGRPVKATVKSSSGVSVTSVRYADATSLHPATVAMPARLLSFVYDNNGNVTGYSERLTNDLTGEAGFDATWDGQQQRTTGARYDRFNRLVQAITYINNVKTADWWYDYDFTGNLNTAQNIVSHWLFGDQDRDAAHRVTRQTGNDREARIAYDLRGRVSRFTYDEQSVIATGRRRRLLTVEYGYSADGKLISRNGTISTDGGSTVAISSEDIGKWLDNYQAGLDPVGPPAALPGLTGSLLSDAPESIGTVCAECGFIQARPAWSLFLRNLYINSQTGKPVPDNPVEIQVAAQNQLPFPVLTPNLSQRSALYAKVFAGSAAQGSGYIKCKDDSNCDAVRATCRAKCSNSSLPTGDFGFRFWNCVNDCAELSGCPRI</sequence>
<dbReference type="PANTHER" id="PTHR32305">
    <property type="match status" value="1"/>
</dbReference>
<dbReference type="NCBIfam" id="TIGR01643">
    <property type="entry name" value="YD_repeat_2x"/>
    <property type="match status" value="1"/>
</dbReference>
<organism evidence="1 2">
    <name type="scientific">Paraburkholderia aromaticivorans</name>
    <dbReference type="NCBI Taxonomy" id="2026199"/>
    <lineage>
        <taxon>Bacteria</taxon>
        <taxon>Pseudomonadati</taxon>
        <taxon>Pseudomonadota</taxon>
        <taxon>Betaproteobacteria</taxon>
        <taxon>Burkholderiales</taxon>
        <taxon>Burkholderiaceae</taxon>
        <taxon>Paraburkholderia</taxon>
    </lineage>
</organism>
<dbReference type="KEGG" id="parb:CJU94_02815"/>
<evidence type="ECO:0008006" key="3">
    <source>
        <dbReference type="Google" id="ProtNLM"/>
    </source>
</evidence>
<dbReference type="Proteomes" id="UP000215158">
    <property type="component" value="Chromosome 1"/>
</dbReference>
<dbReference type="InterPro" id="IPR050708">
    <property type="entry name" value="T6SS_VgrG/RHS"/>
</dbReference>
<keyword evidence="2" id="KW-1185">Reference proteome</keyword>
<accession>A0A248VMJ5</accession>
<dbReference type="Gene3D" id="2.180.10.10">
    <property type="entry name" value="RHS repeat-associated core"/>
    <property type="match status" value="1"/>
</dbReference>
<evidence type="ECO:0000313" key="2">
    <source>
        <dbReference type="Proteomes" id="UP000215158"/>
    </source>
</evidence>
<dbReference type="AlphaFoldDB" id="A0A248VMJ5"/>
<dbReference type="Pfam" id="PF05593">
    <property type="entry name" value="RHS_repeat"/>
    <property type="match status" value="1"/>
</dbReference>
<dbReference type="InterPro" id="IPR006530">
    <property type="entry name" value="YD"/>
</dbReference>
<reference evidence="1 2" key="1">
    <citation type="submission" date="2017-08" db="EMBL/GenBank/DDBJ databases">
        <title>Identification and genetic characteristics of simultaneous BTEX- and naphthalene-degrading Paraburkholderia sp. BN5 isolated from petroleum-contaminated soil.</title>
        <authorList>
            <person name="Lee Y."/>
            <person name="Jeon C.O."/>
        </authorList>
    </citation>
    <scope>NUCLEOTIDE SEQUENCE [LARGE SCALE GENOMIC DNA]</scope>
    <source>
        <strain evidence="1 2">BN5</strain>
    </source>
</reference>
<name>A0A248VMJ5_9BURK</name>
<proteinExistence type="predicted"/>
<dbReference type="EMBL" id="CP022989">
    <property type="protein sequence ID" value="ASW00247.1"/>
    <property type="molecule type" value="Genomic_DNA"/>
</dbReference>
<evidence type="ECO:0000313" key="1">
    <source>
        <dbReference type="EMBL" id="ASW00247.1"/>
    </source>
</evidence>
<dbReference type="OrthoDB" id="8846935at2"/>
<dbReference type="PANTHER" id="PTHR32305:SF15">
    <property type="entry name" value="PROTEIN RHSA-RELATED"/>
    <property type="match status" value="1"/>
</dbReference>